<feature type="transmembrane region" description="Helical" evidence="4">
    <location>
        <begin position="180"/>
        <end position="197"/>
    </location>
</feature>
<comment type="caution">
    <text evidence="6">The sequence shown here is derived from an EMBL/GenBank/DDBJ whole genome shotgun (WGS) entry which is preliminary data.</text>
</comment>
<evidence type="ECO:0000313" key="6">
    <source>
        <dbReference type="EMBL" id="MCD1655529.1"/>
    </source>
</evidence>
<evidence type="ECO:0000256" key="2">
    <source>
        <dbReference type="ARBA" id="ARBA00023125"/>
    </source>
</evidence>
<dbReference type="InterPro" id="IPR018062">
    <property type="entry name" value="HTH_AraC-typ_CS"/>
</dbReference>
<keyword evidence="7" id="KW-1185">Reference proteome</keyword>
<evidence type="ECO:0000259" key="5">
    <source>
        <dbReference type="PROSITE" id="PS01124"/>
    </source>
</evidence>
<dbReference type="InterPro" id="IPR009057">
    <property type="entry name" value="Homeodomain-like_sf"/>
</dbReference>
<dbReference type="Gene3D" id="1.10.10.60">
    <property type="entry name" value="Homeodomain-like"/>
    <property type="match status" value="2"/>
</dbReference>
<dbReference type="GO" id="GO:0003700">
    <property type="term" value="F:DNA-binding transcription factor activity"/>
    <property type="evidence" value="ECO:0007669"/>
    <property type="project" value="InterPro"/>
</dbReference>
<dbReference type="AlphaFoldDB" id="A0AAE3JMA0"/>
<gene>
    <name evidence="6" type="ORF">K7J14_12585</name>
</gene>
<feature type="transmembrane region" description="Helical" evidence="4">
    <location>
        <begin position="12"/>
        <end position="30"/>
    </location>
</feature>
<keyword evidence="1" id="KW-0805">Transcription regulation</keyword>
<keyword evidence="4" id="KW-1133">Transmembrane helix</keyword>
<dbReference type="Pfam" id="PF12833">
    <property type="entry name" value="HTH_18"/>
    <property type="match status" value="1"/>
</dbReference>
<feature type="transmembrane region" description="Helical" evidence="4">
    <location>
        <begin position="37"/>
        <end position="59"/>
    </location>
</feature>
<evidence type="ECO:0000313" key="7">
    <source>
        <dbReference type="Proteomes" id="UP001198163"/>
    </source>
</evidence>
<feature type="transmembrane region" description="Helical" evidence="4">
    <location>
        <begin position="103"/>
        <end position="121"/>
    </location>
</feature>
<dbReference type="SUPFAM" id="SSF46689">
    <property type="entry name" value="Homeodomain-like"/>
    <property type="match status" value="1"/>
</dbReference>
<dbReference type="PROSITE" id="PS00041">
    <property type="entry name" value="HTH_ARAC_FAMILY_1"/>
    <property type="match status" value="1"/>
</dbReference>
<evidence type="ECO:0000256" key="3">
    <source>
        <dbReference type="ARBA" id="ARBA00023163"/>
    </source>
</evidence>
<evidence type="ECO:0000256" key="4">
    <source>
        <dbReference type="SAM" id="Phobius"/>
    </source>
</evidence>
<dbReference type="EMBL" id="JAINWA010000003">
    <property type="protein sequence ID" value="MCD1655529.1"/>
    <property type="molecule type" value="Genomic_DNA"/>
</dbReference>
<feature type="domain" description="HTH araC/xylS-type" evidence="5">
    <location>
        <begin position="263"/>
        <end position="362"/>
    </location>
</feature>
<keyword evidence="4" id="KW-0472">Membrane</keyword>
<name>A0AAE3JMA0_9SPIR</name>
<feature type="transmembrane region" description="Helical" evidence="4">
    <location>
        <begin position="141"/>
        <end position="168"/>
    </location>
</feature>
<dbReference type="PANTHER" id="PTHR43280">
    <property type="entry name" value="ARAC-FAMILY TRANSCRIPTIONAL REGULATOR"/>
    <property type="match status" value="1"/>
</dbReference>
<dbReference type="RefSeq" id="WP_230756850.1">
    <property type="nucleotide sequence ID" value="NZ_JAINWA010000003.1"/>
</dbReference>
<proteinExistence type="predicted"/>
<organism evidence="6 7">
    <name type="scientific">Teretinema zuelzerae</name>
    <dbReference type="NCBI Taxonomy" id="156"/>
    <lineage>
        <taxon>Bacteria</taxon>
        <taxon>Pseudomonadati</taxon>
        <taxon>Spirochaetota</taxon>
        <taxon>Spirochaetia</taxon>
        <taxon>Spirochaetales</taxon>
        <taxon>Treponemataceae</taxon>
        <taxon>Teretinema</taxon>
    </lineage>
</organism>
<dbReference type="PROSITE" id="PS01124">
    <property type="entry name" value="HTH_ARAC_FAMILY_2"/>
    <property type="match status" value="1"/>
</dbReference>
<keyword evidence="2" id="KW-0238">DNA-binding</keyword>
<keyword evidence="3" id="KW-0804">Transcription</keyword>
<dbReference type="Proteomes" id="UP001198163">
    <property type="component" value="Unassembled WGS sequence"/>
</dbReference>
<dbReference type="PANTHER" id="PTHR43280:SF29">
    <property type="entry name" value="ARAC-FAMILY TRANSCRIPTIONAL REGULATOR"/>
    <property type="match status" value="1"/>
</dbReference>
<accession>A0AAE3JMA0</accession>
<sequence length="370" mass="41440">MPIEFEVLTYLGLFAAGFSCVVVGLAHLAVRPSSRKAAWGCAAFTCLGFNAVFQSIVWLDLESLLPFVLYLNPYLLYFAAPCFYYYLIYLADHDGSPGKAAPLLFLPPLAATLSTLPYLLARPDLLSLMLELSDSRVYDHLPASFSFVHASWADWFVVCFAFFVFRIIRLKRGSSESWTRRSLLFAGFGISVLAWYLSYQALLLFSLGSYAILIGILIFFIPPFVVLRYPRILGIGHALKTSGRYASPKTGTLDVAAAGKKLDSLMTEKKLFLDEHLTLQSVADAADLSAHQLSEILNGSMGKNFRDWLNEYRVREIQRLIVEHPEKTILELALDSGFGSKSSFNQVFLRVTGKTPRAWKQESVCRPDKN</sequence>
<evidence type="ECO:0000256" key="1">
    <source>
        <dbReference type="ARBA" id="ARBA00023015"/>
    </source>
</evidence>
<reference evidence="6" key="1">
    <citation type="submission" date="2021-08" db="EMBL/GenBank/DDBJ databases">
        <title>Comparative analyses of Brucepasteria parasyntrophica and Teretinema zuelzerae.</title>
        <authorList>
            <person name="Song Y."/>
            <person name="Brune A."/>
        </authorList>
    </citation>
    <scope>NUCLEOTIDE SEQUENCE</scope>
    <source>
        <strain evidence="6">DSM 1903</strain>
    </source>
</reference>
<keyword evidence="4" id="KW-0812">Transmembrane</keyword>
<dbReference type="GO" id="GO:0043565">
    <property type="term" value="F:sequence-specific DNA binding"/>
    <property type="evidence" value="ECO:0007669"/>
    <property type="project" value="InterPro"/>
</dbReference>
<protein>
    <submittedName>
        <fullName evidence="6">Helix-turn-helix domain-containing protein</fullName>
    </submittedName>
</protein>
<feature type="transmembrane region" description="Helical" evidence="4">
    <location>
        <begin position="203"/>
        <end position="227"/>
    </location>
</feature>
<feature type="transmembrane region" description="Helical" evidence="4">
    <location>
        <begin position="71"/>
        <end position="91"/>
    </location>
</feature>
<dbReference type="SMART" id="SM00342">
    <property type="entry name" value="HTH_ARAC"/>
    <property type="match status" value="1"/>
</dbReference>
<dbReference type="InterPro" id="IPR018060">
    <property type="entry name" value="HTH_AraC"/>
</dbReference>